<dbReference type="Pfam" id="PF01724">
    <property type="entry name" value="DUF29"/>
    <property type="match status" value="1"/>
</dbReference>
<reference evidence="1" key="1">
    <citation type="submission" date="2024-01" db="EMBL/GenBank/DDBJ databases">
        <title>Bank of Algae and Cyanobacteria of the Azores (BACA) strain genomes.</title>
        <authorList>
            <person name="Luz R."/>
            <person name="Cordeiro R."/>
            <person name="Fonseca A."/>
            <person name="Goncalves V."/>
        </authorList>
    </citation>
    <scope>NUCLEOTIDE SEQUENCE</scope>
    <source>
        <strain evidence="1">BACA0141</strain>
    </source>
</reference>
<dbReference type="PANTHER" id="PTHR34235">
    <property type="entry name" value="SLR1203 PROTEIN-RELATED"/>
    <property type="match status" value="1"/>
</dbReference>
<dbReference type="RefSeq" id="WP_330482439.1">
    <property type="nucleotide sequence ID" value="NZ_JAZBJZ010000011.1"/>
</dbReference>
<dbReference type="AlphaFoldDB" id="A0AAW9PQX6"/>
<name>A0AAW9PQX6_9CYAN</name>
<evidence type="ECO:0000313" key="1">
    <source>
        <dbReference type="EMBL" id="MEE3716015.1"/>
    </source>
</evidence>
<organism evidence="1 2">
    <name type="scientific">Tumidithrix elongata BACA0141</name>
    <dbReference type="NCBI Taxonomy" id="2716417"/>
    <lineage>
        <taxon>Bacteria</taxon>
        <taxon>Bacillati</taxon>
        <taxon>Cyanobacteriota</taxon>
        <taxon>Cyanophyceae</taxon>
        <taxon>Pseudanabaenales</taxon>
        <taxon>Pseudanabaenaceae</taxon>
        <taxon>Tumidithrix</taxon>
        <taxon>Tumidithrix elongata</taxon>
    </lineage>
</organism>
<dbReference type="Gene3D" id="1.20.1220.20">
    <property type="entry name" value="Uncharcterised protein PF01724"/>
    <property type="match status" value="1"/>
</dbReference>
<dbReference type="EMBL" id="JAZBJZ010000011">
    <property type="protein sequence ID" value="MEE3716015.1"/>
    <property type="molecule type" value="Genomic_DNA"/>
</dbReference>
<dbReference type="Proteomes" id="UP001333818">
    <property type="component" value="Unassembled WGS sequence"/>
</dbReference>
<gene>
    <name evidence="1" type="ORF">V2H45_04550</name>
</gene>
<proteinExistence type="predicted"/>
<dbReference type="InterPro" id="IPR002636">
    <property type="entry name" value="DUF29"/>
</dbReference>
<comment type="caution">
    <text evidence="1">The sequence shown here is derived from an EMBL/GenBank/DDBJ whole genome shotgun (WGS) entry which is preliminary data.</text>
</comment>
<accession>A0AAW9PQX6</accession>
<evidence type="ECO:0000313" key="2">
    <source>
        <dbReference type="Proteomes" id="UP001333818"/>
    </source>
</evidence>
<sequence length="154" mass="18143">MTTTSHQTTFHAQLYEQDFSLWLEKAVQLLQEGNLAALDVENLIEEIESMGRSERQAVKSNLEIILMHLLKYKYQPEKRSNSWRYRLLEHRRRLDEAFKTSPSLKRYFLQEFDNCYLGARKLASAETGMAIAIFPLEHPFTVEQVLDEDYLPET</sequence>
<keyword evidence="2" id="KW-1185">Reference proteome</keyword>
<dbReference type="PANTHER" id="PTHR34235:SF3">
    <property type="entry name" value="SLR1203 PROTEIN"/>
    <property type="match status" value="1"/>
</dbReference>
<protein>
    <submittedName>
        <fullName evidence="1">DUF29 domain-containing protein</fullName>
    </submittedName>
</protein>